<evidence type="ECO:0000313" key="2">
    <source>
        <dbReference type="EMBL" id="NYF43213.1"/>
    </source>
</evidence>
<gene>
    <name evidence="2" type="ORF">HDA43_005440</name>
</gene>
<dbReference type="Proteomes" id="UP000576393">
    <property type="component" value="Unassembled WGS sequence"/>
</dbReference>
<feature type="region of interest" description="Disordered" evidence="1">
    <location>
        <begin position="514"/>
        <end position="548"/>
    </location>
</feature>
<evidence type="ECO:0000313" key="3">
    <source>
        <dbReference type="Proteomes" id="UP000576393"/>
    </source>
</evidence>
<sequence>MRPWEMAAQIAKCVMGDRWPQFSPVKLPRVVLGNLVLSLDPELEPEEAERKLYDLIRGRRGIPDNARTLQEIFDLLGGVLPVPPVGSVVAGLIDRVARGRRLVELLERRAMDWYRDRLGSGGALGLLRAGETEDGFPLAAQIVCEALLEDLREGWSRGWRPRNCLLLLDDVDTPCGRDFLRALTAARAHRADLPEPRGHDPLLVVAASRTWPALGPHWNLPGTPEYLTAGGTRYPPQARRASHGDWLAGRAPSRRDRWWYPVLLPDLSRAEVARMRETTRQRPGPSHAGFVYALTGGYPPAVEHLLAAMADRERGWDARQENDGWTEQALRALPSLDWRSHPRHPFRDFSHDLDDLAASSAAANLADAEDAGLLSRPWRSVLEELDERMWLRTDPAQDMAPVFHPWLRRLLLLELSRRRRRGRPLWDIAHESLENLYGSPREGPRDGLAMVMYHRLARVGTEPAGLERLREVVELLDGRFNRIDMAEWVRQYNWITSAPNRLPTGVPLDDLYGELNREPGEPAGGTGGEETAGTDAGPRRDRPAGTDRATVVRGLVIDRWFLSDPATDPLRDRRQSVKEGLKLLARYAATGRAVLVNEARRYDREDDDE</sequence>
<proteinExistence type="predicted"/>
<reference evidence="2 3" key="1">
    <citation type="submission" date="2020-07" db="EMBL/GenBank/DDBJ databases">
        <title>Sequencing the genomes of 1000 actinobacteria strains.</title>
        <authorList>
            <person name="Klenk H.-P."/>
        </authorList>
    </citation>
    <scope>NUCLEOTIDE SEQUENCE [LARGE SCALE GENOMIC DNA]</scope>
    <source>
        <strain evidence="2 3">DSM 45763</strain>
    </source>
</reference>
<evidence type="ECO:0000256" key="1">
    <source>
        <dbReference type="SAM" id="MobiDB-lite"/>
    </source>
</evidence>
<organism evidence="2 3">
    <name type="scientific">Streptosporangium sandarakinum</name>
    <dbReference type="NCBI Taxonomy" id="1260955"/>
    <lineage>
        <taxon>Bacteria</taxon>
        <taxon>Bacillati</taxon>
        <taxon>Actinomycetota</taxon>
        <taxon>Actinomycetes</taxon>
        <taxon>Streptosporangiales</taxon>
        <taxon>Streptosporangiaceae</taxon>
        <taxon>Streptosporangium</taxon>
    </lineage>
</organism>
<dbReference type="AlphaFoldDB" id="A0A852V7F9"/>
<comment type="caution">
    <text evidence="2">The sequence shown here is derived from an EMBL/GenBank/DDBJ whole genome shotgun (WGS) entry which is preliminary data.</text>
</comment>
<protein>
    <submittedName>
        <fullName evidence="2">Uncharacterized protein</fullName>
    </submittedName>
</protein>
<keyword evidence="3" id="KW-1185">Reference proteome</keyword>
<accession>A0A852V7F9</accession>
<name>A0A852V7F9_9ACTN</name>
<dbReference type="EMBL" id="JACCCO010000003">
    <property type="protein sequence ID" value="NYF43213.1"/>
    <property type="molecule type" value="Genomic_DNA"/>
</dbReference>